<dbReference type="Pfam" id="PF05163">
    <property type="entry name" value="DinB"/>
    <property type="match status" value="1"/>
</dbReference>
<dbReference type="EMBL" id="JNSK01000080">
    <property type="protein sequence ID" value="KGA15907.1"/>
    <property type="molecule type" value="Genomic_DNA"/>
</dbReference>
<proteinExistence type="predicted"/>
<dbReference type="AlphaFoldDB" id="A0A094PXR4"/>
<accession>A0A094PXR4</accession>
<sequence>MDLVSDPLFRHLAWANTYVFDRIAEQPEAHLQLTAPNDTWTVAEILEHFTASFYAHLLDGKENTPTEVPTTRAEVLALRDLSLTFDQRLRESAKNQVGFIEYTRRDGTVVRGNRETILTQSIHHATEHRAQIAGIFSNHGFKVIDLDAIDLWRFANHEGLGD</sequence>
<protein>
    <recommendedName>
        <fullName evidence="3">DinB-like domain-containing protein</fullName>
    </recommendedName>
</protein>
<dbReference type="SUPFAM" id="SSF109854">
    <property type="entry name" value="DinB/YfiT-like putative metalloenzymes"/>
    <property type="match status" value="1"/>
</dbReference>
<comment type="caution">
    <text evidence="2">The sequence shown here is derived from an EMBL/GenBank/DDBJ whole genome shotgun (WGS) entry which is preliminary data.</text>
</comment>
<evidence type="ECO:0000313" key="2">
    <source>
        <dbReference type="EMBL" id="KGA15907.1"/>
    </source>
</evidence>
<reference evidence="2" key="1">
    <citation type="submission" date="2014-05" db="EMBL/GenBank/DDBJ databases">
        <title>Key roles for freshwater Actinobacteria revealed by deep metagenomic sequencing.</title>
        <authorList>
            <person name="Ghai R."/>
            <person name="Mizuno C.M."/>
            <person name="Picazo A."/>
            <person name="Camacho A."/>
            <person name="Rodriguez-Valera F."/>
        </authorList>
    </citation>
    <scope>NUCLEOTIDE SEQUENCE</scope>
</reference>
<dbReference type="InterPro" id="IPR007837">
    <property type="entry name" value="DinB"/>
</dbReference>
<dbReference type="GO" id="GO:0046872">
    <property type="term" value="F:metal ion binding"/>
    <property type="evidence" value="ECO:0007669"/>
    <property type="project" value="UniProtKB-KW"/>
</dbReference>
<dbReference type="InterPro" id="IPR034660">
    <property type="entry name" value="DinB/YfiT-like"/>
</dbReference>
<organism evidence="2">
    <name type="scientific">freshwater metagenome</name>
    <dbReference type="NCBI Taxonomy" id="449393"/>
    <lineage>
        <taxon>unclassified sequences</taxon>
        <taxon>metagenomes</taxon>
        <taxon>ecological metagenomes</taxon>
    </lineage>
</organism>
<dbReference type="Gene3D" id="1.20.120.450">
    <property type="entry name" value="dinb family like domain"/>
    <property type="match status" value="1"/>
</dbReference>
<gene>
    <name evidence="2" type="ORF">GM50_15900</name>
</gene>
<name>A0A094PXR4_9ZZZZ</name>
<evidence type="ECO:0000256" key="1">
    <source>
        <dbReference type="ARBA" id="ARBA00022723"/>
    </source>
</evidence>
<keyword evidence="1" id="KW-0479">Metal-binding</keyword>
<evidence type="ECO:0008006" key="3">
    <source>
        <dbReference type="Google" id="ProtNLM"/>
    </source>
</evidence>